<evidence type="ECO:0000313" key="3">
    <source>
        <dbReference type="Proteomes" id="UP000028837"/>
    </source>
</evidence>
<dbReference type="EMBL" id="AHZU02001507">
    <property type="protein sequence ID" value="KFG31609.1"/>
    <property type="molecule type" value="Genomic_DNA"/>
</dbReference>
<dbReference type="AlphaFoldDB" id="A0A086JHJ1"/>
<dbReference type="Proteomes" id="UP000028837">
    <property type="component" value="Unassembled WGS sequence"/>
</dbReference>
<keyword evidence="1" id="KW-1133">Transmembrane helix</keyword>
<gene>
    <name evidence="2" type="ORF">TGDOM2_235940</name>
</gene>
<comment type="caution">
    <text evidence="2">The sequence shown here is derived from an EMBL/GenBank/DDBJ whole genome shotgun (WGS) entry which is preliminary data.</text>
</comment>
<keyword evidence="1 2" id="KW-0812">Transmembrane</keyword>
<evidence type="ECO:0000256" key="1">
    <source>
        <dbReference type="SAM" id="Phobius"/>
    </source>
</evidence>
<keyword evidence="1" id="KW-0472">Membrane</keyword>
<proteinExistence type="predicted"/>
<reference evidence="2 3" key="1">
    <citation type="submission" date="2014-02" db="EMBL/GenBank/DDBJ databases">
        <authorList>
            <person name="Sibley D."/>
            <person name="Venepally P."/>
            <person name="Karamycheva S."/>
            <person name="Hadjithomas M."/>
            <person name="Khan A."/>
            <person name="Brunk B."/>
            <person name="Roos D."/>
            <person name="Caler E."/>
            <person name="Lorenzi H."/>
        </authorList>
    </citation>
    <scope>NUCLEOTIDE SEQUENCE [LARGE SCALE GENOMIC DNA]</scope>
    <source>
        <strain evidence="2 3">GAB2-2007-GAL-DOM2</strain>
    </source>
</reference>
<dbReference type="VEuPathDB" id="ToxoDB:TGDOM2_235940"/>
<protein>
    <submittedName>
        <fullName evidence="2">Putative transmembrane protein</fullName>
    </submittedName>
</protein>
<organism evidence="2 3">
    <name type="scientific">Toxoplasma gondii GAB2-2007-GAL-DOM2</name>
    <dbReference type="NCBI Taxonomy" id="1130820"/>
    <lineage>
        <taxon>Eukaryota</taxon>
        <taxon>Sar</taxon>
        <taxon>Alveolata</taxon>
        <taxon>Apicomplexa</taxon>
        <taxon>Conoidasida</taxon>
        <taxon>Coccidia</taxon>
        <taxon>Eucoccidiorida</taxon>
        <taxon>Eimeriorina</taxon>
        <taxon>Sarcocystidae</taxon>
        <taxon>Toxoplasma</taxon>
    </lineage>
</organism>
<dbReference type="OrthoDB" id="10294363at2759"/>
<evidence type="ECO:0000313" key="2">
    <source>
        <dbReference type="EMBL" id="KFG31609.1"/>
    </source>
</evidence>
<feature type="transmembrane region" description="Helical" evidence="1">
    <location>
        <begin position="31"/>
        <end position="50"/>
    </location>
</feature>
<accession>A0A086JHJ1</accession>
<name>A0A086JHJ1_TOXGO</name>
<sequence>MMRLIGGLTISPKGAGRVAWTVGLAAVDDGIILLVFTISAYLRLLLFYLVHKDEIRSSLKSTGRLLEVSCSSQKYFDFLVRRDRKWKGEVLSLLQGDVELHSTELQVFNRKPAILVRFYIQHRASFHRMADFRT</sequence>